<dbReference type="EMBL" id="MU003509">
    <property type="protein sequence ID" value="KAF2470249.1"/>
    <property type="molecule type" value="Genomic_DNA"/>
</dbReference>
<dbReference type="Proteomes" id="UP000799755">
    <property type="component" value="Unassembled WGS sequence"/>
</dbReference>
<protein>
    <submittedName>
        <fullName evidence="1">Uncharacterized protein</fullName>
    </submittedName>
</protein>
<evidence type="ECO:0000313" key="2">
    <source>
        <dbReference type="Proteomes" id="UP000799755"/>
    </source>
</evidence>
<sequence length="709" mass="79250">MADERDKTWNQSDYVRISSRDIGWDTGGRSVPNPFIDTDSLNEHRSPTPAGDSHQELSDLTNRRSRSFPKAQDETTSAVDRDIPTIYSRKSNKIQIQWCTNFGWWGEVASLSLGIFSVVSILHMLSTIDNKPLSDWKYMEPNSLAAAYSTIIKASILYPVAQCIGQLKWIYFENPKQLSLLQTFDDASRSPWGAAVLLWKTKGTALVASTGALITITILAFDLFTQRSISFTTRSSVLRNETGYLTNTQAWLDPSSMLPIMQNDSIVPVSIQGLAYYPLSQSMLAIMSDQPFELTNAKCPAPHCKAPDYESLAVCATCDTQTISSESFSSCSYNLKGSGKDQNFTSINNLRTRLKEIGNNSDLNITGRCGMVVEKTPDPLLYGHDANLTIQWYFFNGLIGFTHIESASNGSKPQGEILGPAIGFQTSQLQSCNSETNWGVLHGQATLDRKEGNYSSTSLQTYHCFNSTTDLMLWNDVSKIGEINGTSTRCRLNLCAQQYRDVRISLNRSHSQTTNKILKRKSRDQTRSRYSTEDNPSVEYLIDEGARKSLIDITTDIWKNKLLTTTLSMGGERINPGNWTNRFNRLAAALSTVIQGPSNPDAKNFTIEAYGDVIYVEVRWCWMILPLSTTILTVIFFASTVIRSTRKPYLFKSSILALLIHGLEGWDVSSGEERFDSTRVTESKLLVQAESITATLQRNEGGIWKLRTE</sequence>
<comment type="caution">
    <text evidence="1">The sequence shown here is derived from an EMBL/GenBank/DDBJ whole genome shotgun (WGS) entry which is preliminary data.</text>
</comment>
<name>A0ACB6QTC8_9PLEO</name>
<reference evidence="1" key="1">
    <citation type="journal article" date="2020" name="Stud. Mycol.">
        <title>101 Dothideomycetes genomes: a test case for predicting lifestyles and emergence of pathogens.</title>
        <authorList>
            <person name="Haridas S."/>
            <person name="Albert R."/>
            <person name="Binder M."/>
            <person name="Bloem J."/>
            <person name="Labutti K."/>
            <person name="Salamov A."/>
            <person name="Andreopoulos B."/>
            <person name="Baker S."/>
            <person name="Barry K."/>
            <person name="Bills G."/>
            <person name="Bluhm B."/>
            <person name="Cannon C."/>
            <person name="Castanera R."/>
            <person name="Culley D."/>
            <person name="Daum C."/>
            <person name="Ezra D."/>
            <person name="Gonzalez J."/>
            <person name="Henrissat B."/>
            <person name="Kuo A."/>
            <person name="Liang C."/>
            <person name="Lipzen A."/>
            <person name="Lutzoni F."/>
            <person name="Magnuson J."/>
            <person name="Mondo S."/>
            <person name="Nolan M."/>
            <person name="Ohm R."/>
            <person name="Pangilinan J."/>
            <person name="Park H.-J."/>
            <person name="Ramirez L."/>
            <person name="Alfaro M."/>
            <person name="Sun H."/>
            <person name="Tritt A."/>
            <person name="Yoshinaga Y."/>
            <person name="Zwiers L.-H."/>
            <person name="Turgeon B."/>
            <person name="Goodwin S."/>
            <person name="Spatafora J."/>
            <person name="Crous P."/>
            <person name="Grigoriev I."/>
        </authorList>
    </citation>
    <scope>NUCLEOTIDE SEQUENCE</scope>
    <source>
        <strain evidence="1">ATCC 200398</strain>
    </source>
</reference>
<keyword evidence="2" id="KW-1185">Reference proteome</keyword>
<proteinExistence type="predicted"/>
<evidence type="ECO:0000313" key="1">
    <source>
        <dbReference type="EMBL" id="KAF2470249.1"/>
    </source>
</evidence>
<gene>
    <name evidence="1" type="ORF">BDR25DRAFT_343429</name>
</gene>
<organism evidence="1 2">
    <name type="scientific">Lindgomyces ingoldianus</name>
    <dbReference type="NCBI Taxonomy" id="673940"/>
    <lineage>
        <taxon>Eukaryota</taxon>
        <taxon>Fungi</taxon>
        <taxon>Dikarya</taxon>
        <taxon>Ascomycota</taxon>
        <taxon>Pezizomycotina</taxon>
        <taxon>Dothideomycetes</taxon>
        <taxon>Pleosporomycetidae</taxon>
        <taxon>Pleosporales</taxon>
        <taxon>Lindgomycetaceae</taxon>
        <taxon>Lindgomyces</taxon>
    </lineage>
</organism>
<accession>A0ACB6QTC8</accession>